<proteinExistence type="predicted"/>
<gene>
    <name evidence="1" type="ORF">H2B03_05655</name>
</gene>
<evidence type="ECO:0000313" key="2">
    <source>
        <dbReference type="Proteomes" id="UP000559653"/>
    </source>
</evidence>
<evidence type="ECO:0000313" key="1">
    <source>
        <dbReference type="EMBL" id="MBA4452638.1"/>
    </source>
</evidence>
<accession>A0AC60VYU7</accession>
<organism evidence="1 2">
    <name type="scientific">Candidatus Nitrosomaritimum aestuariumsis</name>
    <dbReference type="NCBI Taxonomy" id="3342354"/>
    <lineage>
        <taxon>Archaea</taxon>
        <taxon>Nitrososphaerota</taxon>
        <taxon>Nitrososphaeria</taxon>
        <taxon>Nitrosopumilales</taxon>
        <taxon>Nitrosopumilaceae</taxon>
        <taxon>Candidatus Nitrosomaritimum</taxon>
    </lineage>
</organism>
<sequence>MNKYSIITAVAIIVIIIPVLYGVWSIFSVEQIQLRTPNEEFSYFEMASNEEIQICNPMPFFVSFNAIRIETFYTEDVKGVFEIGPTTLEPNTSQISELNFLSDNFSESQYLFMHMDGQFDGEVPVRLNPNKMVVNTTFETRIIGVIPYQTTLSQSGFDFTNMMNEDSLCN</sequence>
<reference evidence="1 2" key="1">
    <citation type="journal article" date="2020" name="Appl. Environ. Microbiol.">
        <title>Genomic Characteristics of a Novel Species of Ammonia-Oxidizing Archaea from the Jiulong River Estuary.</title>
        <authorList>
            <person name="Zou D."/>
            <person name="Wan R."/>
            <person name="Han L."/>
            <person name="Xu M.N."/>
            <person name="Liu Y."/>
            <person name="Liu H."/>
            <person name="Kao S.J."/>
            <person name="Li M."/>
        </authorList>
    </citation>
    <scope>NUCLEOTIDE SEQUENCE [LARGE SCALE GENOMIC DNA]</scope>
    <source>
        <strain evidence="1">W1bin1</strain>
    </source>
</reference>
<name>A0AC60VYU7_9ARCH</name>
<dbReference type="Proteomes" id="UP000559653">
    <property type="component" value="Unassembled WGS sequence"/>
</dbReference>
<protein>
    <submittedName>
        <fullName evidence="1">Thr operon leader peptide</fullName>
    </submittedName>
</protein>
<comment type="caution">
    <text evidence="1">The sequence shown here is derived from an EMBL/GenBank/DDBJ whole genome shotgun (WGS) entry which is preliminary data.</text>
</comment>
<dbReference type="EMBL" id="JACEMZ010000035">
    <property type="protein sequence ID" value="MBA4452638.1"/>
    <property type="molecule type" value="Genomic_DNA"/>
</dbReference>